<dbReference type="EMBL" id="QHJQ01000001">
    <property type="protein sequence ID" value="PXA05735.1"/>
    <property type="molecule type" value="Genomic_DNA"/>
</dbReference>
<protein>
    <submittedName>
        <fullName evidence="1">Uncharacterized protein</fullName>
    </submittedName>
</protein>
<sequence length="82" mass="9387">MLDLILGRMGFNRINHGASQQHMDDWFFGDESPKTAWRVKTIRIGHFIKGEDPIAFVQNKRPTIAKLIAEFAEAFRSGSVLR</sequence>
<comment type="caution">
    <text evidence="1">The sequence shown here is derived from an EMBL/GenBank/DDBJ whole genome shotgun (WGS) entry which is preliminary data.</text>
</comment>
<name>A0A317ZJD5_9BACT</name>
<reference evidence="1 2" key="1">
    <citation type="submission" date="2018-05" db="EMBL/GenBank/DDBJ databases">
        <title>Coraliomargarita sinensis sp. nov., isolated from a marine solar saltern.</title>
        <authorList>
            <person name="Zhou L.Y."/>
        </authorList>
    </citation>
    <scope>NUCLEOTIDE SEQUENCE [LARGE SCALE GENOMIC DNA]</scope>
    <source>
        <strain evidence="1 2">WN38</strain>
    </source>
</reference>
<keyword evidence="2" id="KW-1185">Reference proteome</keyword>
<dbReference type="AlphaFoldDB" id="A0A317ZJD5"/>
<dbReference type="InParanoid" id="A0A317ZJD5"/>
<dbReference type="Proteomes" id="UP000247099">
    <property type="component" value="Unassembled WGS sequence"/>
</dbReference>
<gene>
    <name evidence="1" type="ORF">DDZ13_02370</name>
</gene>
<organism evidence="1 2">
    <name type="scientific">Coraliomargarita sinensis</name>
    <dbReference type="NCBI Taxonomy" id="2174842"/>
    <lineage>
        <taxon>Bacteria</taxon>
        <taxon>Pseudomonadati</taxon>
        <taxon>Verrucomicrobiota</taxon>
        <taxon>Opitutia</taxon>
        <taxon>Puniceicoccales</taxon>
        <taxon>Coraliomargaritaceae</taxon>
        <taxon>Coraliomargarita</taxon>
    </lineage>
</organism>
<evidence type="ECO:0000313" key="2">
    <source>
        <dbReference type="Proteomes" id="UP000247099"/>
    </source>
</evidence>
<proteinExistence type="predicted"/>
<accession>A0A317ZJD5</accession>
<evidence type="ECO:0000313" key="1">
    <source>
        <dbReference type="EMBL" id="PXA05735.1"/>
    </source>
</evidence>